<reference evidence="7 8" key="1">
    <citation type="submission" date="2015-12" db="EMBL/GenBank/DDBJ databases">
        <title>Genome sequence of Oceanibaculum pacificum MCCC 1A02656.</title>
        <authorList>
            <person name="Lu L."/>
            <person name="Lai Q."/>
            <person name="Shao Z."/>
            <person name="Qian P."/>
        </authorList>
    </citation>
    <scope>NUCLEOTIDE SEQUENCE [LARGE SCALE GENOMIC DNA]</scope>
    <source>
        <strain evidence="7 8">MCCC 1A02656</strain>
    </source>
</reference>
<dbReference type="STRING" id="580166.AUP43_11510"/>
<dbReference type="Pfam" id="PF00881">
    <property type="entry name" value="Nitroreductase"/>
    <property type="match status" value="1"/>
</dbReference>
<dbReference type="Proteomes" id="UP000076400">
    <property type="component" value="Unassembled WGS sequence"/>
</dbReference>
<organism evidence="7 8">
    <name type="scientific">Oceanibaculum pacificum</name>
    <dbReference type="NCBI Taxonomy" id="580166"/>
    <lineage>
        <taxon>Bacteria</taxon>
        <taxon>Pseudomonadati</taxon>
        <taxon>Pseudomonadota</taxon>
        <taxon>Alphaproteobacteria</taxon>
        <taxon>Rhodospirillales</taxon>
        <taxon>Oceanibaculaceae</taxon>
        <taxon>Oceanibaculum</taxon>
    </lineage>
</organism>
<comment type="cofactor">
    <cofactor evidence="1">
        <name>FMN</name>
        <dbReference type="ChEBI" id="CHEBI:58210"/>
    </cofactor>
</comment>
<dbReference type="InterPro" id="IPR029479">
    <property type="entry name" value="Nitroreductase"/>
</dbReference>
<accession>A0A154VWB3</accession>
<dbReference type="AlphaFoldDB" id="A0A154VWB3"/>
<evidence type="ECO:0000313" key="8">
    <source>
        <dbReference type="Proteomes" id="UP000076400"/>
    </source>
</evidence>
<dbReference type="RefSeq" id="WP_067558051.1">
    <property type="nucleotide sequence ID" value="NZ_LPXN01000129.1"/>
</dbReference>
<evidence type="ECO:0000256" key="5">
    <source>
        <dbReference type="ARBA" id="ARBA00023002"/>
    </source>
</evidence>
<evidence type="ECO:0000256" key="1">
    <source>
        <dbReference type="ARBA" id="ARBA00001917"/>
    </source>
</evidence>
<evidence type="ECO:0000313" key="7">
    <source>
        <dbReference type="EMBL" id="KZD05491.1"/>
    </source>
</evidence>
<dbReference type="PANTHER" id="PTHR43673:SF2">
    <property type="entry name" value="NITROREDUCTASE"/>
    <property type="match status" value="1"/>
</dbReference>
<name>A0A154VWB3_9PROT</name>
<sequence length="238" mass="27110">MTERKFPTPPEADLPASVDDAIASRRSVRAFLPIPVPRDLVEHLLEVASRAPSGTNTQPWKVHVVTGEVQQALIRDLMAAHDDPDESDEREYEYYPTEWYEPYLGRRRKVGWDLYGLLGIEKGDKARMHHQHGLNYTFFGAPVGLFFSIDRKLNKGSWLDYGMFIENIMIAARGHGLHTCPQAALVNYHKVVRRHLKVPDDELLICGMALGYEDKSALVNTLQTDREPVAGFTRFHGW</sequence>
<keyword evidence="3" id="KW-0285">Flavoprotein</keyword>
<dbReference type="InterPro" id="IPR000415">
    <property type="entry name" value="Nitroreductase-like"/>
</dbReference>
<dbReference type="PANTHER" id="PTHR43673">
    <property type="entry name" value="NAD(P)H NITROREDUCTASE YDGI-RELATED"/>
    <property type="match status" value="1"/>
</dbReference>
<keyword evidence="8" id="KW-1185">Reference proteome</keyword>
<dbReference type="Gene3D" id="3.40.109.10">
    <property type="entry name" value="NADH Oxidase"/>
    <property type="match status" value="1"/>
</dbReference>
<protein>
    <submittedName>
        <fullName evidence="7">Nitroreductase</fullName>
    </submittedName>
</protein>
<dbReference type="CDD" id="cd02136">
    <property type="entry name" value="PnbA_NfnB-like"/>
    <property type="match status" value="1"/>
</dbReference>
<evidence type="ECO:0000256" key="3">
    <source>
        <dbReference type="ARBA" id="ARBA00022630"/>
    </source>
</evidence>
<keyword evidence="5" id="KW-0560">Oxidoreductase</keyword>
<evidence type="ECO:0000256" key="4">
    <source>
        <dbReference type="ARBA" id="ARBA00022643"/>
    </source>
</evidence>
<dbReference type="GO" id="GO:0016491">
    <property type="term" value="F:oxidoreductase activity"/>
    <property type="evidence" value="ECO:0007669"/>
    <property type="project" value="UniProtKB-KW"/>
</dbReference>
<dbReference type="OrthoDB" id="9802510at2"/>
<comment type="caution">
    <text evidence="7">The sequence shown here is derived from an EMBL/GenBank/DDBJ whole genome shotgun (WGS) entry which is preliminary data.</text>
</comment>
<comment type="similarity">
    <text evidence="2">Belongs to the nitroreductase family.</text>
</comment>
<dbReference type="EMBL" id="LPXN01000129">
    <property type="protein sequence ID" value="KZD05491.1"/>
    <property type="molecule type" value="Genomic_DNA"/>
</dbReference>
<evidence type="ECO:0000259" key="6">
    <source>
        <dbReference type="Pfam" id="PF00881"/>
    </source>
</evidence>
<proteinExistence type="inferred from homology"/>
<keyword evidence="4" id="KW-0288">FMN</keyword>
<dbReference type="SUPFAM" id="SSF55469">
    <property type="entry name" value="FMN-dependent nitroreductase-like"/>
    <property type="match status" value="1"/>
</dbReference>
<evidence type="ECO:0000256" key="2">
    <source>
        <dbReference type="ARBA" id="ARBA00007118"/>
    </source>
</evidence>
<feature type="domain" description="Nitroreductase" evidence="6">
    <location>
        <begin position="22"/>
        <end position="212"/>
    </location>
</feature>
<gene>
    <name evidence="7" type="ORF">AUP43_11510</name>
</gene>